<name>A0A1U9UZX3_CUPNE</name>
<evidence type="ECO:0000313" key="3">
    <source>
        <dbReference type="Proteomes" id="UP000189627"/>
    </source>
</evidence>
<proteinExistence type="predicted"/>
<feature type="signal peptide" evidence="1">
    <location>
        <begin position="1"/>
        <end position="39"/>
    </location>
</feature>
<keyword evidence="1" id="KW-0732">Signal</keyword>
<evidence type="ECO:0000256" key="1">
    <source>
        <dbReference type="SAM" id="SignalP"/>
    </source>
</evidence>
<sequence>MIPLLPIRSARRPPPRLAGRLLMLAAVALAAGCASPAWQSVPPGASEAELQARLGAPREIYPFPDGSRRWLYPAPGETKWAADIGPDGRLISVRQVLSADEFGRARIGEWTTRDVLTRFGKPAEISRFPRMHREVWGYRFAQDGLEYATMNFYFDPAGVLRLTQVVPDFLTDS</sequence>
<dbReference type="KEGG" id="cuh:BJN34_29205"/>
<protein>
    <submittedName>
        <fullName evidence="2">Dethiobiotin synthetase</fullName>
    </submittedName>
</protein>
<dbReference type="Proteomes" id="UP000189627">
    <property type="component" value="Chromosome 2"/>
</dbReference>
<dbReference type="AlphaFoldDB" id="A0A1U9UZX3"/>
<dbReference type="OrthoDB" id="8962020at2"/>
<reference evidence="3" key="1">
    <citation type="submission" date="2017-02" db="EMBL/GenBank/DDBJ databases">
        <title>Complete genome sequence of Cupriavidus necator strain NH9, a 3-chlorobenzoate degrader.</title>
        <authorList>
            <person name="Moriuchi R."/>
            <person name="Dohra H."/>
            <person name="Ogawa N."/>
        </authorList>
    </citation>
    <scope>NUCLEOTIDE SEQUENCE [LARGE SCALE GENOMIC DNA]</scope>
    <source>
        <strain evidence="3">NH9</strain>
    </source>
</reference>
<dbReference type="RefSeq" id="WP_078200268.1">
    <property type="nucleotide sequence ID" value="NZ_CP017758.1"/>
</dbReference>
<gene>
    <name evidence="2" type="ORF">BJN34_29205</name>
</gene>
<evidence type="ECO:0000313" key="2">
    <source>
        <dbReference type="EMBL" id="AQV97947.1"/>
    </source>
</evidence>
<dbReference type="EMBL" id="CP017758">
    <property type="protein sequence ID" value="AQV97947.1"/>
    <property type="molecule type" value="Genomic_DNA"/>
</dbReference>
<organism evidence="2 3">
    <name type="scientific">Cupriavidus necator</name>
    <name type="common">Alcaligenes eutrophus</name>
    <name type="synonym">Ralstonia eutropha</name>
    <dbReference type="NCBI Taxonomy" id="106590"/>
    <lineage>
        <taxon>Bacteria</taxon>
        <taxon>Pseudomonadati</taxon>
        <taxon>Pseudomonadota</taxon>
        <taxon>Betaproteobacteria</taxon>
        <taxon>Burkholderiales</taxon>
        <taxon>Burkholderiaceae</taxon>
        <taxon>Cupriavidus</taxon>
    </lineage>
</organism>
<accession>A0A1U9UZX3</accession>
<feature type="chain" id="PRO_5012414437" evidence="1">
    <location>
        <begin position="40"/>
        <end position="173"/>
    </location>
</feature>